<dbReference type="RefSeq" id="WP_345474360.1">
    <property type="nucleotide sequence ID" value="NZ_BAABHF010000054.1"/>
</dbReference>
<proteinExistence type="predicted"/>
<evidence type="ECO:0000256" key="1">
    <source>
        <dbReference type="SAM" id="MobiDB-lite"/>
    </source>
</evidence>
<dbReference type="EMBL" id="BAABHF010000054">
    <property type="protein sequence ID" value="GAA4516566.1"/>
    <property type="molecule type" value="Genomic_DNA"/>
</dbReference>
<evidence type="ECO:0000313" key="2">
    <source>
        <dbReference type="EMBL" id="GAA4516566.1"/>
    </source>
</evidence>
<gene>
    <name evidence="2" type="ORF">GCM10023191_087750</name>
</gene>
<evidence type="ECO:0000313" key="3">
    <source>
        <dbReference type="Proteomes" id="UP001500503"/>
    </source>
</evidence>
<reference evidence="3" key="1">
    <citation type="journal article" date="2019" name="Int. J. Syst. Evol. Microbiol.">
        <title>The Global Catalogue of Microorganisms (GCM) 10K type strain sequencing project: providing services to taxonomists for standard genome sequencing and annotation.</title>
        <authorList>
            <consortium name="The Broad Institute Genomics Platform"/>
            <consortium name="The Broad Institute Genome Sequencing Center for Infectious Disease"/>
            <person name="Wu L."/>
            <person name="Ma J."/>
        </authorList>
    </citation>
    <scope>NUCLEOTIDE SEQUENCE [LARGE SCALE GENOMIC DNA]</scope>
    <source>
        <strain evidence="3">JCM 17933</strain>
    </source>
</reference>
<keyword evidence="3" id="KW-1185">Reference proteome</keyword>
<accession>A0ABP8R2T0</accession>
<name>A0ABP8R2T0_9ACTN</name>
<sequence length="150" mass="16036">MDEATEGRLGRPDGEYDYPDTVPDGDGGFIEKTLPGYGFTASGGTHVAALADRHFNGDESPLPRASGTLRGRSLWQRQLGDLLTRPLAGAGAADVTRLAHARVLLAHPDVRGVLALLRARIAYRLTRDSTGRQRTSSTPPANVLGHRAKV</sequence>
<comment type="caution">
    <text evidence="2">The sequence shown here is derived from an EMBL/GenBank/DDBJ whole genome shotgun (WGS) entry which is preliminary data.</text>
</comment>
<feature type="region of interest" description="Disordered" evidence="1">
    <location>
        <begin position="128"/>
        <end position="150"/>
    </location>
</feature>
<organism evidence="2 3">
    <name type="scientific">Actinoallomurus oryzae</name>
    <dbReference type="NCBI Taxonomy" id="502180"/>
    <lineage>
        <taxon>Bacteria</taxon>
        <taxon>Bacillati</taxon>
        <taxon>Actinomycetota</taxon>
        <taxon>Actinomycetes</taxon>
        <taxon>Streptosporangiales</taxon>
        <taxon>Thermomonosporaceae</taxon>
        <taxon>Actinoallomurus</taxon>
    </lineage>
</organism>
<protein>
    <submittedName>
        <fullName evidence="2">Uncharacterized protein</fullName>
    </submittedName>
</protein>
<dbReference type="Proteomes" id="UP001500503">
    <property type="component" value="Unassembled WGS sequence"/>
</dbReference>